<protein>
    <recommendedName>
        <fullName evidence="1">Trypsin-co-occurring domain-containing protein</fullName>
    </recommendedName>
</protein>
<sequence length="107" mass="11764">MGRGMSQEPWAELGETVGAIRAQLQQAMQEGRDEPLKFKVGPVELEMTVAVKKEAGARTKVFVLPWTGEADGRRTAERTHRITFTLQPVDADDEDARISGTVDGLPE</sequence>
<dbReference type="Proteomes" id="UP001500886">
    <property type="component" value="Unassembled WGS sequence"/>
</dbReference>
<gene>
    <name evidence="2" type="ORF">GCM10010315_28460</name>
</gene>
<evidence type="ECO:0000313" key="3">
    <source>
        <dbReference type="Proteomes" id="UP001500886"/>
    </source>
</evidence>
<dbReference type="InterPro" id="IPR045608">
    <property type="entry name" value="Trypco2"/>
</dbReference>
<dbReference type="Pfam" id="PF19631">
    <property type="entry name" value="Trypco2"/>
    <property type="match status" value="1"/>
</dbReference>
<reference evidence="2 3" key="1">
    <citation type="journal article" date="2019" name="Int. J. Syst. Evol. Microbiol.">
        <title>The Global Catalogue of Microorganisms (GCM) 10K type strain sequencing project: providing services to taxonomists for standard genome sequencing and annotation.</title>
        <authorList>
            <consortium name="The Broad Institute Genomics Platform"/>
            <consortium name="The Broad Institute Genome Sequencing Center for Infectious Disease"/>
            <person name="Wu L."/>
            <person name="Ma J."/>
        </authorList>
    </citation>
    <scope>NUCLEOTIDE SEQUENCE [LARGE SCALE GENOMIC DNA]</scope>
    <source>
        <strain evidence="2 3">JCM 4542</strain>
    </source>
</reference>
<evidence type="ECO:0000259" key="1">
    <source>
        <dbReference type="Pfam" id="PF19631"/>
    </source>
</evidence>
<evidence type="ECO:0000313" key="2">
    <source>
        <dbReference type="EMBL" id="GAA2716754.1"/>
    </source>
</evidence>
<comment type="caution">
    <text evidence="2">The sequence shown here is derived from an EMBL/GenBank/DDBJ whole genome shotgun (WGS) entry which is preliminary data.</text>
</comment>
<proteinExistence type="predicted"/>
<organism evidence="2 3">
    <name type="scientific">Streptomyces luteosporeus</name>
    <dbReference type="NCBI Taxonomy" id="173856"/>
    <lineage>
        <taxon>Bacteria</taxon>
        <taxon>Bacillati</taxon>
        <taxon>Actinomycetota</taxon>
        <taxon>Actinomycetes</taxon>
        <taxon>Kitasatosporales</taxon>
        <taxon>Streptomycetaceae</taxon>
        <taxon>Streptomyces</taxon>
    </lineage>
</organism>
<accession>A0ABN3TSX0</accession>
<dbReference type="EMBL" id="BAAASL010000009">
    <property type="protein sequence ID" value="GAA2716754.1"/>
    <property type="molecule type" value="Genomic_DNA"/>
</dbReference>
<keyword evidence="3" id="KW-1185">Reference proteome</keyword>
<name>A0ABN3TSX0_9ACTN</name>
<feature type="domain" description="Trypsin-co-occurring" evidence="1">
    <location>
        <begin position="12"/>
        <end position="88"/>
    </location>
</feature>